<evidence type="ECO:0000313" key="3">
    <source>
        <dbReference type="Proteomes" id="UP001595824"/>
    </source>
</evidence>
<keyword evidence="1" id="KW-1133">Transmembrane helix</keyword>
<dbReference type="RefSeq" id="WP_381739389.1">
    <property type="nucleotide sequence ID" value="NZ_JBHSDP010000015.1"/>
</dbReference>
<dbReference type="PROSITE" id="PS51257">
    <property type="entry name" value="PROKAR_LIPOPROTEIN"/>
    <property type="match status" value="1"/>
</dbReference>
<evidence type="ECO:0000256" key="1">
    <source>
        <dbReference type="SAM" id="Phobius"/>
    </source>
</evidence>
<gene>
    <name evidence="2" type="ORF">ACFPC0_14510</name>
</gene>
<comment type="caution">
    <text evidence="2">The sequence shown here is derived from an EMBL/GenBank/DDBJ whole genome shotgun (WGS) entry which is preliminary data.</text>
</comment>
<keyword evidence="1" id="KW-0812">Transmembrane</keyword>
<dbReference type="EMBL" id="JBHSDP010000015">
    <property type="protein sequence ID" value="MFC4329009.1"/>
    <property type="molecule type" value="Genomic_DNA"/>
</dbReference>
<proteinExistence type="predicted"/>
<feature type="transmembrane region" description="Helical" evidence="1">
    <location>
        <begin position="91"/>
        <end position="110"/>
    </location>
</feature>
<sequence>MREPVGKRSSSVNSAFTSGCLLLLVLVADVAAGLLSLVLLVARGMSRATDSARTAAGRPPADWAPVLCFGALSLAVCVTGAMLLRFGHRGLGTVQLVLCLVPAAWALSAWP</sequence>
<evidence type="ECO:0000313" key="2">
    <source>
        <dbReference type="EMBL" id="MFC4329009.1"/>
    </source>
</evidence>
<organism evidence="2 3">
    <name type="scientific">Streptomyces andamanensis</name>
    <dbReference type="NCBI Taxonomy" id="1565035"/>
    <lineage>
        <taxon>Bacteria</taxon>
        <taxon>Bacillati</taxon>
        <taxon>Actinomycetota</taxon>
        <taxon>Actinomycetes</taxon>
        <taxon>Kitasatosporales</taxon>
        <taxon>Streptomycetaceae</taxon>
        <taxon>Streptomyces</taxon>
    </lineage>
</organism>
<keyword evidence="1" id="KW-0472">Membrane</keyword>
<protein>
    <submittedName>
        <fullName evidence="2">Inner-membrane translocator</fullName>
    </submittedName>
</protein>
<dbReference type="Proteomes" id="UP001595824">
    <property type="component" value="Unassembled WGS sequence"/>
</dbReference>
<accession>A0ABV8TEE2</accession>
<feature type="transmembrane region" description="Helical" evidence="1">
    <location>
        <begin position="21"/>
        <end position="43"/>
    </location>
</feature>
<keyword evidence="3" id="KW-1185">Reference proteome</keyword>
<feature type="transmembrane region" description="Helical" evidence="1">
    <location>
        <begin position="63"/>
        <end position="84"/>
    </location>
</feature>
<name>A0ABV8TEE2_9ACTN</name>
<reference evidence="3" key="1">
    <citation type="journal article" date="2019" name="Int. J. Syst. Evol. Microbiol.">
        <title>The Global Catalogue of Microorganisms (GCM) 10K type strain sequencing project: providing services to taxonomists for standard genome sequencing and annotation.</title>
        <authorList>
            <consortium name="The Broad Institute Genomics Platform"/>
            <consortium name="The Broad Institute Genome Sequencing Center for Infectious Disease"/>
            <person name="Wu L."/>
            <person name="Ma J."/>
        </authorList>
    </citation>
    <scope>NUCLEOTIDE SEQUENCE [LARGE SCALE GENOMIC DNA]</scope>
    <source>
        <strain evidence="3">PCU 347</strain>
    </source>
</reference>